<dbReference type="PROSITE" id="PS50928">
    <property type="entry name" value="ABC_TM1"/>
    <property type="match status" value="1"/>
</dbReference>
<name>A0A1P8UK56_9GAMM</name>
<comment type="similarity">
    <text evidence="7">Belongs to the binding-protein-dependent transport system permease family.</text>
</comment>
<feature type="transmembrane region" description="Helical" evidence="7">
    <location>
        <begin position="24"/>
        <end position="46"/>
    </location>
</feature>
<evidence type="ECO:0000256" key="7">
    <source>
        <dbReference type="RuleBase" id="RU363032"/>
    </source>
</evidence>
<dbReference type="SUPFAM" id="SSF161098">
    <property type="entry name" value="MetI-like"/>
    <property type="match status" value="1"/>
</dbReference>
<dbReference type="Proteomes" id="UP000243807">
    <property type="component" value="Chromosome"/>
</dbReference>
<keyword evidence="3" id="KW-1003">Cell membrane</keyword>
<keyword evidence="5 7" id="KW-1133">Transmembrane helix</keyword>
<dbReference type="InterPro" id="IPR035906">
    <property type="entry name" value="MetI-like_sf"/>
</dbReference>
<dbReference type="GO" id="GO:0005886">
    <property type="term" value="C:plasma membrane"/>
    <property type="evidence" value="ECO:0007669"/>
    <property type="project" value="UniProtKB-SubCell"/>
</dbReference>
<comment type="subcellular location">
    <subcellularLocation>
        <location evidence="1 7">Cell membrane</location>
        <topology evidence="1 7">Multi-pass membrane protein</topology>
    </subcellularLocation>
</comment>
<feature type="domain" description="ABC transmembrane type-1" evidence="8">
    <location>
        <begin position="79"/>
        <end position="294"/>
    </location>
</feature>
<gene>
    <name evidence="9" type="ORF">BW247_14865</name>
</gene>
<evidence type="ECO:0000313" key="9">
    <source>
        <dbReference type="EMBL" id="APZ44211.1"/>
    </source>
</evidence>
<evidence type="ECO:0000259" key="8">
    <source>
        <dbReference type="PROSITE" id="PS50928"/>
    </source>
</evidence>
<feature type="transmembrane region" description="Helical" evidence="7">
    <location>
        <begin position="271"/>
        <end position="295"/>
    </location>
</feature>
<dbReference type="CDD" id="cd06261">
    <property type="entry name" value="TM_PBP2"/>
    <property type="match status" value="1"/>
</dbReference>
<dbReference type="InterPro" id="IPR000515">
    <property type="entry name" value="MetI-like"/>
</dbReference>
<feature type="transmembrane region" description="Helical" evidence="7">
    <location>
        <begin position="74"/>
        <end position="104"/>
    </location>
</feature>
<evidence type="ECO:0000256" key="5">
    <source>
        <dbReference type="ARBA" id="ARBA00022989"/>
    </source>
</evidence>
<protein>
    <submittedName>
        <fullName evidence="9">ABC transporter permease</fullName>
    </submittedName>
</protein>
<dbReference type="KEGG" id="afy:BW247_14865"/>
<dbReference type="Pfam" id="PF00528">
    <property type="entry name" value="BPD_transp_1"/>
    <property type="match status" value="1"/>
</dbReference>
<accession>A0A1P8UK56</accession>
<evidence type="ECO:0000256" key="6">
    <source>
        <dbReference type="ARBA" id="ARBA00023136"/>
    </source>
</evidence>
<evidence type="ECO:0000256" key="2">
    <source>
        <dbReference type="ARBA" id="ARBA00022448"/>
    </source>
</evidence>
<reference evidence="9 10" key="1">
    <citation type="submission" date="2017-01" db="EMBL/GenBank/DDBJ databases">
        <title>Draft sequence of Acidihalobacter ferrooxidans strain DSM 14175 (strain V8).</title>
        <authorList>
            <person name="Khaleque H.N."/>
            <person name="Ramsay J.P."/>
            <person name="Murphy R.J.T."/>
            <person name="Kaksonen A.H."/>
            <person name="Boxall N.J."/>
            <person name="Watkin E.L.J."/>
        </authorList>
    </citation>
    <scope>NUCLEOTIDE SEQUENCE [LARGE SCALE GENOMIC DNA]</scope>
    <source>
        <strain evidence="9 10">V8</strain>
    </source>
</reference>
<dbReference type="RefSeq" id="WP_076837834.1">
    <property type="nucleotide sequence ID" value="NZ_CP019434.1"/>
</dbReference>
<feature type="transmembrane region" description="Helical" evidence="7">
    <location>
        <begin position="116"/>
        <end position="136"/>
    </location>
</feature>
<feature type="transmembrane region" description="Helical" evidence="7">
    <location>
        <begin position="211"/>
        <end position="236"/>
    </location>
</feature>
<keyword evidence="4 7" id="KW-0812">Transmembrane</keyword>
<proteinExistence type="inferred from homology"/>
<keyword evidence="10" id="KW-1185">Reference proteome</keyword>
<organism evidence="9 10">
    <name type="scientific">Acidihalobacter ferrooxydans</name>
    <dbReference type="NCBI Taxonomy" id="1765967"/>
    <lineage>
        <taxon>Bacteria</taxon>
        <taxon>Pseudomonadati</taxon>
        <taxon>Pseudomonadota</taxon>
        <taxon>Gammaproteobacteria</taxon>
        <taxon>Chromatiales</taxon>
        <taxon>Ectothiorhodospiraceae</taxon>
        <taxon>Acidihalobacter</taxon>
    </lineage>
</organism>
<feature type="transmembrane region" description="Helical" evidence="7">
    <location>
        <begin position="165"/>
        <end position="190"/>
    </location>
</feature>
<sequence length="303" mass="33436">MSAAYEDASRSGIGNRLQRLLPKLVLSPTFLAAVFFLYGFIVWTIWLSLTRSTLLPSNTWAGLAQYRYLFDNGIWWTSLINLGIFGVLYIGLSMAIGLFLAILLDQRIRGEAIFRVVYLYPMALSLIVTGVAWKWMLNPGLGVQQLVRDLGFTHFSFNWLINPQMAIYTLVIAAVWQSSGFVMALFLAGLRGVDDAVIKAAMIDGASLPRIYWSVVIPSLRPTFFSALILLTGLAIKSFDLIMAMTGGGPGFATYLPANFMYDFAFQRGQIAMGAASAVMMLIAVGLLVGPFILLESRRKSDV</sequence>
<evidence type="ECO:0000256" key="3">
    <source>
        <dbReference type="ARBA" id="ARBA00022475"/>
    </source>
</evidence>
<dbReference type="Gene3D" id="1.10.3720.10">
    <property type="entry name" value="MetI-like"/>
    <property type="match status" value="1"/>
</dbReference>
<dbReference type="GO" id="GO:0055085">
    <property type="term" value="P:transmembrane transport"/>
    <property type="evidence" value="ECO:0007669"/>
    <property type="project" value="InterPro"/>
</dbReference>
<dbReference type="STRING" id="1765967.BW247_14865"/>
<dbReference type="OrthoDB" id="9785347at2"/>
<evidence type="ECO:0000256" key="4">
    <source>
        <dbReference type="ARBA" id="ARBA00022692"/>
    </source>
</evidence>
<dbReference type="PANTHER" id="PTHR30193:SF42">
    <property type="entry name" value="ABC TRANSPORTER PERMEASE PROTEIN"/>
    <property type="match status" value="1"/>
</dbReference>
<dbReference type="EMBL" id="CP019434">
    <property type="protein sequence ID" value="APZ44211.1"/>
    <property type="molecule type" value="Genomic_DNA"/>
</dbReference>
<dbReference type="AlphaFoldDB" id="A0A1P8UK56"/>
<evidence type="ECO:0000256" key="1">
    <source>
        <dbReference type="ARBA" id="ARBA00004651"/>
    </source>
</evidence>
<keyword evidence="2 7" id="KW-0813">Transport</keyword>
<keyword evidence="6 7" id="KW-0472">Membrane</keyword>
<dbReference type="PANTHER" id="PTHR30193">
    <property type="entry name" value="ABC TRANSPORTER PERMEASE PROTEIN"/>
    <property type="match status" value="1"/>
</dbReference>
<dbReference type="InterPro" id="IPR051393">
    <property type="entry name" value="ABC_transporter_permease"/>
</dbReference>
<evidence type="ECO:0000313" key="10">
    <source>
        <dbReference type="Proteomes" id="UP000243807"/>
    </source>
</evidence>